<evidence type="ECO:0000313" key="3">
    <source>
        <dbReference type="Proteomes" id="UP000749040"/>
    </source>
</evidence>
<dbReference type="SUPFAM" id="SSF50965">
    <property type="entry name" value="Galactose oxidase, central domain"/>
    <property type="match status" value="1"/>
</dbReference>
<feature type="signal peptide" evidence="1">
    <location>
        <begin position="1"/>
        <end position="29"/>
    </location>
</feature>
<evidence type="ECO:0000313" key="2">
    <source>
        <dbReference type="EMBL" id="MBM9505839.1"/>
    </source>
</evidence>
<dbReference type="EMBL" id="JADKYB010000007">
    <property type="protein sequence ID" value="MBM9505839.1"/>
    <property type="molecule type" value="Genomic_DNA"/>
</dbReference>
<protein>
    <recommendedName>
        <fullName evidence="4">Secreted protein</fullName>
    </recommendedName>
</protein>
<dbReference type="RefSeq" id="WP_205357705.1">
    <property type="nucleotide sequence ID" value="NZ_JADKYB010000007.1"/>
</dbReference>
<dbReference type="Proteomes" id="UP000749040">
    <property type="component" value="Unassembled WGS sequence"/>
</dbReference>
<name>A0ABS2TR75_9ACTN</name>
<evidence type="ECO:0000256" key="1">
    <source>
        <dbReference type="SAM" id="SignalP"/>
    </source>
</evidence>
<feature type="chain" id="PRO_5045480985" description="Secreted protein" evidence="1">
    <location>
        <begin position="30"/>
        <end position="392"/>
    </location>
</feature>
<accession>A0ABS2TR75</accession>
<keyword evidence="1" id="KW-0732">Signal</keyword>
<comment type="caution">
    <text evidence="2">The sequence shown here is derived from an EMBL/GenBank/DDBJ whole genome shotgun (WGS) entry which is preliminary data.</text>
</comment>
<keyword evidence="3" id="KW-1185">Reference proteome</keyword>
<dbReference type="InterPro" id="IPR011043">
    <property type="entry name" value="Gal_Oxase/kelch_b-propeller"/>
</dbReference>
<organism evidence="2 3">
    <name type="scientific">Actinacidiphila acididurans</name>
    <dbReference type="NCBI Taxonomy" id="2784346"/>
    <lineage>
        <taxon>Bacteria</taxon>
        <taxon>Bacillati</taxon>
        <taxon>Actinomycetota</taxon>
        <taxon>Actinomycetes</taxon>
        <taxon>Kitasatosporales</taxon>
        <taxon>Streptomycetaceae</taxon>
        <taxon>Actinacidiphila</taxon>
    </lineage>
</organism>
<proteinExistence type="predicted"/>
<gene>
    <name evidence="2" type="ORF">ITX44_15000</name>
</gene>
<sequence>MRVLRAVAVAAAMVTVGAAGMLAPQAAVAGTPGGGFVRPALPPGDGSLIGALPVDAGATWAFGMTFVPYGRGSAVTPLLLTGDGAGRWSQAPLAPFGGHSRINAAAAHGAGDGWVVGDEDDSLGGIWTQHWNGSAWSLVTAPLPDGARGGGLLSVSEPAPDDVWGAGWSEITDSVIPDPNGGPTQIVSHFEALVEHWDGSAWKRIPVPQPADFTPQTVVARGPGDVWVAGYSAEDNPEIQHFDGQNWTKEALPATGVFGEVAQLGQSPDGRLWAVGRTGLDDSDRGHALVLRRTAGTWRQVAAPPALHRFTGLAVTPGGITAVGDTIADGSPALYRLTGPAWRQVPLPQPSDGSYWYVLGLAAGPAGLTLAGAAQTSETTEPVPLVLTGSGG</sequence>
<evidence type="ECO:0008006" key="4">
    <source>
        <dbReference type="Google" id="ProtNLM"/>
    </source>
</evidence>
<reference evidence="2 3" key="1">
    <citation type="submission" date="2021-01" db="EMBL/GenBank/DDBJ databases">
        <title>Streptomyces acididurans sp. nov., isolated from a peat swamp forest soil.</title>
        <authorList>
            <person name="Chantavorakit T."/>
            <person name="Duangmal K."/>
        </authorList>
    </citation>
    <scope>NUCLEOTIDE SEQUENCE [LARGE SCALE GENOMIC DNA]</scope>
    <source>
        <strain evidence="2 3">KK5PA1</strain>
    </source>
</reference>